<proteinExistence type="predicted"/>
<dbReference type="Proteomes" id="UP001422759">
    <property type="component" value="Unassembled WGS sequence"/>
</dbReference>
<protein>
    <submittedName>
        <fullName evidence="2">Uncharacterized protein</fullName>
    </submittedName>
</protein>
<evidence type="ECO:0000313" key="2">
    <source>
        <dbReference type="EMBL" id="GAA2158197.1"/>
    </source>
</evidence>
<reference evidence="2 3" key="1">
    <citation type="journal article" date="2019" name="Int. J. Syst. Evol. Microbiol.">
        <title>The Global Catalogue of Microorganisms (GCM) 10K type strain sequencing project: providing services to taxonomists for standard genome sequencing and annotation.</title>
        <authorList>
            <consortium name="The Broad Institute Genomics Platform"/>
            <consortium name="The Broad Institute Genome Sequencing Center for Infectious Disease"/>
            <person name="Wu L."/>
            <person name="Ma J."/>
        </authorList>
    </citation>
    <scope>NUCLEOTIDE SEQUENCE [LARGE SCALE GENOMIC DNA]</scope>
    <source>
        <strain evidence="2 3">JCM 14560</strain>
    </source>
</reference>
<comment type="caution">
    <text evidence="2">The sequence shown here is derived from an EMBL/GenBank/DDBJ whole genome shotgun (WGS) entry which is preliminary data.</text>
</comment>
<feature type="compositionally biased region" description="Basic residues" evidence="1">
    <location>
        <begin position="128"/>
        <end position="137"/>
    </location>
</feature>
<dbReference type="EMBL" id="BAAANT010000066">
    <property type="protein sequence ID" value="GAA2158197.1"/>
    <property type="molecule type" value="Genomic_DNA"/>
</dbReference>
<organism evidence="2 3">
    <name type="scientific">Kitasatospora kazusensis</name>
    <dbReference type="NCBI Taxonomy" id="407974"/>
    <lineage>
        <taxon>Bacteria</taxon>
        <taxon>Bacillati</taxon>
        <taxon>Actinomycetota</taxon>
        <taxon>Actinomycetes</taxon>
        <taxon>Kitasatosporales</taxon>
        <taxon>Streptomycetaceae</taxon>
        <taxon>Kitasatospora</taxon>
    </lineage>
</organism>
<keyword evidence="3" id="KW-1185">Reference proteome</keyword>
<feature type="compositionally biased region" description="Low complexity" evidence="1">
    <location>
        <begin position="84"/>
        <end position="100"/>
    </location>
</feature>
<feature type="compositionally biased region" description="Basic and acidic residues" evidence="1">
    <location>
        <begin position="102"/>
        <end position="114"/>
    </location>
</feature>
<gene>
    <name evidence="2" type="ORF">GCM10009760_61010</name>
</gene>
<evidence type="ECO:0000256" key="1">
    <source>
        <dbReference type="SAM" id="MobiDB-lite"/>
    </source>
</evidence>
<sequence>MLPGKDRDGVGACSYLQTMTVTARRELVSPATRNAFRSPATDPTIRIVAELWEDHGCTEFGRAYAAACADTRFAVLPERATSLSVTPRKPPSSRSTTSPHPQRPDHGSRLRPGGERFLLVRPSGPPGRMRRHPTSVP</sequence>
<name>A0ABN3ABG4_9ACTN</name>
<accession>A0ABN3ABG4</accession>
<evidence type="ECO:0000313" key="3">
    <source>
        <dbReference type="Proteomes" id="UP001422759"/>
    </source>
</evidence>
<feature type="region of interest" description="Disordered" evidence="1">
    <location>
        <begin position="78"/>
        <end position="137"/>
    </location>
</feature>